<dbReference type="AlphaFoldDB" id="A0A7D9GXN6"/>
<keyword evidence="5" id="KW-1185">Reference proteome</keyword>
<dbReference type="Proteomes" id="UP000478008">
    <property type="component" value="Unassembled WGS sequence"/>
</dbReference>
<keyword evidence="1 2" id="KW-0175">Coiled coil</keyword>
<dbReference type="InterPro" id="IPR013258">
    <property type="entry name" value="Striatin_N"/>
</dbReference>
<evidence type="ECO:0000256" key="1">
    <source>
        <dbReference type="ARBA" id="ARBA00023054"/>
    </source>
</evidence>
<sequence length="576" mass="64288">MSEPIRDGEPQKQRKEYTLPGIMQYLQSQFTLAERNRMQSDLERSSLKLKIVELESERNALKLKNEKLNLQVEKLQEKLSKYESNGNSELSRSSSGKLLRSISIGRKHEKENTEKKDDLNDLAEINTIDLKKLLEARKFLKSATSEIMYLLKSPNVVMEDPLQLDKRSFFNNANPNIEIGSPTTNGDSLLNSPQNEDYLDMEIPLDRSSLRTKNHAQFKDEAPTSDTETNTIIGEEIGNSGKVHTIKPFKVMKRDKNDATLNLAHGKKLGMSVTPNYGKLIRGKLYCFDKNANKVQCYVDIENQPENCVVDRIYSCPEDFVDLVDVNANSDYLVVAGKAEVLVFLINSSKKDSKPIFTFKGVSDNLKSIDINETDDVLLAFNNTVQILKISKQNTSFTSVHSSNYKNKGELLCARFTAFGKQLGFAVLTTAALVLESIDSVDAVKENDSLSWKSQTINLSSFDHYMLTSKNLAINLEQGLFMIEFTNLTAFNHVPLLTPLDQDGYLGCADDNGSLFYSHGSPNVLEVFQVISTGDILSLKTITLRDAGLLWCTIGSDGNGLVICIADKNGVSIDAL</sequence>
<accession>A0A7D9GXN6</accession>
<dbReference type="PANTHER" id="PTHR15653:SF0">
    <property type="entry name" value="CONNECTOR OF KINASE TO AP-1, ISOFORM E"/>
    <property type="match status" value="1"/>
</dbReference>
<feature type="coiled-coil region" evidence="2">
    <location>
        <begin position="44"/>
        <end position="85"/>
    </location>
</feature>
<evidence type="ECO:0000256" key="2">
    <source>
        <dbReference type="SAM" id="Coils"/>
    </source>
</evidence>
<dbReference type="EMBL" id="CABFWN010000001">
    <property type="protein sequence ID" value="VUG16322.1"/>
    <property type="molecule type" value="Genomic_DNA"/>
</dbReference>
<organism evidence="4 5">
    <name type="scientific">Dekkera bruxellensis</name>
    <name type="common">Brettanomyces custersii</name>
    <dbReference type="NCBI Taxonomy" id="5007"/>
    <lineage>
        <taxon>Eukaryota</taxon>
        <taxon>Fungi</taxon>
        <taxon>Dikarya</taxon>
        <taxon>Ascomycota</taxon>
        <taxon>Saccharomycotina</taxon>
        <taxon>Pichiomycetes</taxon>
        <taxon>Pichiales</taxon>
        <taxon>Pichiaceae</taxon>
        <taxon>Brettanomyces</taxon>
    </lineage>
</organism>
<gene>
    <name evidence="4" type="ORF">DEBR0S1_13762G</name>
</gene>
<evidence type="ECO:0000313" key="4">
    <source>
        <dbReference type="EMBL" id="VUG16322.1"/>
    </source>
</evidence>
<name>A0A7D9GXN6_DEKBR</name>
<evidence type="ECO:0000259" key="3">
    <source>
        <dbReference type="Pfam" id="PF08232"/>
    </source>
</evidence>
<dbReference type="Pfam" id="PF08232">
    <property type="entry name" value="Striatin"/>
    <property type="match status" value="1"/>
</dbReference>
<feature type="domain" description="Striatin N-terminal" evidence="3">
    <location>
        <begin position="18"/>
        <end position="154"/>
    </location>
</feature>
<dbReference type="SUPFAM" id="SSF101908">
    <property type="entry name" value="Putative isomerase YbhE"/>
    <property type="match status" value="1"/>
</dbReference>
<protein>
    <submittedName>
        <fullName evidence="4">DEBR0S1_13762g1_1</fullName>
    </submittedName>
</protein>
<evidence type="ECO:0000313" key="5">
    <source>
        <dbReference type="Proteomes" id="UP000478008"/>
    </source>
</evidence>
<reference evidence="4 5" key="1">
    <citation type="submission" date="2019-07" db="EMBL/GenBank/DDBJ databases">
        <authorList>
            <person name="Friedrich A."/>
            <person name="Schacherer J."/>
        </authorList>
    </citation>
    <scope>NUCLEOTIDE SEQUENCE [LARGE SCALE GENOMIC DNA]</scope>
</reference>
<proteinExistence type="predicted"/>
<dbReference type="InterPro" id="IPR051488">
    <property type="entry name" value="WD_repeat_striatin"/>
</dbReference>
<dbReference type="PANTHER" id="PTHR15653">
    <property type="entry name" value="STRIATIN"/>
    <property type="match status" value="1"/>
</dbReference>